<gene>
    <name evidence="3" type="ORF">DW137_09375</name>
</gene>
<dbReference type="EMBL" id="QRLR01000006">
    <property type="protein sequence ID" value="RHJ22032.1"/>
    <property type="molecule type" value="Genomic_DNA"/>
</dbReference>
<protein>
    <recommendedName>
        <fullName evidence="5">Cell surface protein</fullName>
    </recommendedName>
</protein>
<evidence type="ECO:0000256" key="1">
    <source>
        <dbReference type="SAM" id="MobiDB-lite"/>
    </source>
</evidence>
<feature type="compositionally biased region" description="Low complexity" evidence="1">
    <location>
        <begin position="38"/>
        <end position="52"/>
    </location>
</feature>
<feature type="compositionally biased region" description="Basic and acidic residues" evidence="1">
    <location>
        <begin position="902"/>
        <end position="913"/>
    </location>
</feature>
<keyword evidence="2" id="KW-0812">Transmembrane</keyword>
<organism evidence="3 4">
    <name type="scientific">Bifidobacterium bifidum</name>
    <dbReference type="NCBI Taxonomy" id="1681"/>
    <lineage>
        <taxon>Bacteria</taxon>
        <taxon>Bacillati</taxon>
        <taxon>Actinomycetota</taxon>
        <taxon>Actinomycetes</taxon>
        <taxon>Bifidobacteriales</taxon>
        <taxon>Bifidobacteriaceae</taxon>
        <taxon>Bifidobacterium</taxon>
    </lineage>
</organism>
<dbReference type="RefSeq" id="WP_118269659.1">
    <property type="nucleotide sequence ID" value="NZ_QRLK01000009.1"/>
</dbReference>
<feature type="region of interest" description="Disordered" evidence="1">
    <location>
        <begin position="884"/>
        <end position="913"/>
    </location>
</feature>
<keyword evidence="2" id="KW-0472">Membrane</keyword>
<accession>A0A415C2W7</accession>
<name>A0A415C2W7_BIFBI</name>
<feature type="region of interest" description="Disordered" evidence="1">
    <location>
        <begin position="38"/>
        <end position="58"/>
    </location>
</feature>
<reference evidence="3 4" key="1">
    <citation type="submission" date="2018-08" db="EMBL/GenBank/DDBJ databases">
        <title>A genome reference for cultivated species of the human gut microbiota.</title>
        <authorList>
            <person name="Zou Y."/>
            <person name="Xue W."/>
            <person name="Luo G."/>
        </authorList>
    </citation>
    <scope>NUCLEOTIDE SEQUENCE [LARGE SCALE GENOMIC DNA]</scope>
    <source>
        <strain evidence="3 4">AM12-10</strain>
    </source>
</reference>
<evidence type="ECO:0000313" key="3">
    <source>
        <dbReference type="EMBL" id="RHJ22032.1"/>
    </source>
</evidence>
<keyword evidence="2" id="KW-1133">Transmembrane helix</keyword>
<proteinExistence type="predicted"/>
<feature type="transmembrane region" description="Helical" evidence="2">
    <location>
        <begin position="855"/>
        <end position="877"/>
    </location>
</feature>
<evidence type="ECO:0000313" key="4">
    <source>
        <dbReference type="Proteomes" id="UP000283727"/>
    </source>
</evidence>
<evidence type="ECO:0000256" key="2">
    <source>
        <dbReference type="SAM" id="Phobius"/>
    </source>
</evidence>
<evidence type="ECO:0008006" key="5">
    <source>
        <dbReference type="Google" id="ProtNLM"/>
    </source>
</evidence>
<dbReference type="Proteomes" id="UP000283727">
    <property type="component" value="Unassembled WGS sequence"/>
</dbReference>
<dbReference type="AlphaFoldDB" id="A0A415C2W7"/>
<sequence>MREEENHAPNLIKRVGTAAAVTALTLGTVGGATITALADTTTPGNGGTTPTTPEQPATDRTYTVTVGQTGVTLKKNAEGVYEATLDGYKGIPSDTLTATTTDDTGNPIAITIKGTLNTAEDTTVIGVVKQSGSITYTGAGADTSDGQPGDRLQLTVNYAQTVGEKVTLGKDDDNTEFKGGKATAKDATLDLKDKPDREDITLSDGTKLPITWGKAARTPDTEGNRITVTRTGKATGTVSVDKDGAKAEWPVEVDIKAVRYNTWAGTVNKTTKPFTVNKDGSLTLEYDTMDALPGDMSVTGGDRNLTIIPKIAKKSSATTDKLGVISVAGQSEYDSPAEGDQPAFKAAASFAYTVGKEITIKGDGGFKQDGGKYTASYDKFTLDNQNKPDGNDIALSDGTKATVKWDDKTTTVDKDNGKGGTAVYVRLHGTATGVIDVKDEATGEHQQETYLIDVTADRAQDKSLNMLTVTRTDAKGGKASIDMPGFDPAKHEYTLEALPYSTIGDAFTLSADTGVDATVSKPTLTLGAGSERIFHVTVNDVEYTVNVPFQSADIKADSKAKLEGIYVNYTGAATKGQLIDNWNPNRLDYTITLGADSKSPYVLPVAPEGVSIQAGDVTQSAQSSKQAWTVTYDATSESRTYTVTANRPVKTAVTEFKPADPIRQDGTVEPSDDQDASLASHGYVTADGKYTPVEGDEYTIPEGGTFSYEPKIGQSATVSSTHTAMTYEYTVTVLPKDMTGYPKQHTYKVTYLTKATHAAQLTGIGVDGKLIGGFDPAKHEYSTQVNDPNEWVVSPQYDKTAGMSVSTVKKGADATITVTSGDGLVSTTYRLHVTRKPFGGKGTVGVGGQLAQTGMSMGVISGILAAIVAVGILIWAVGGRYAKKGEHAPDAEPDDATAQSNDADKESESNPDD</sequence>
<comment type="caution">
    <text evidence="3">The sequence shown here is derived from an EMBL/GenBank/DDBJ whole genome shotgun (WGS) entry which is preliminary data.</text>
</comment>